<keyword evidence="4" id="KW-0732">Signal</keyword>
<dbReference type="PRINTS" id="PR00013">
    <property type="entry name" value="FNTYPEII"/>
</dbReference>
<dbReference type="SUPFAM" id="SSF57440">
    <property type="entry name" value="Kringle-like"/>
    <property type="match status" value="1"/>
</dbReference>
<keyword evidence="5" id="KW-0677">Repeat</keyword>
<dbReference type="Gene3D" id="2.10.10.10">
    <property type="entry name" value="Fibronectin, type II, collagen-binding"/>
    <property type="match status" value="1"/>
</dbReference>
<feature type="domain" description="MRH" evidence="13">
    <location>
        <begin position="671"/>
        <end position="809"/>
    </location>
</feature>
<feature type="domain" description="MRH" evidence="13">
    <location>
        <begin position="1266"/>
        <end position="1402"/>
    </location>
</feature>
<dbReference type="FunFam" id="2.70.130.10:FF:000007">
    <property type="entry name" value="Insulin-like growth factor 2 receptor"/>
    <property type="match status" value="1"/>
</dbReference>
<dbReference type="GO" id="GO:0005520">
    <property type="term" value="F:insulin-like growth factor binding"/>
    <property type="evidence" value="ECO:0007669"/>
    <property type="project" value="TreeGrafter"/>
</dbReference>
<proteinExistence type="predicted"/>
<evidence type="ECO:0000256" key="11">
    <source>
        <dbReference type="SAM" id="Phobius"/>
    </source>
</evidence>
<keyword evidence="8 9" id="KW-1015">Disulfide bond</keyword>
<dbReference type="FunFam" id="2.70.130.10:FF:000015">
    <property type="entry name" value="Insulin-like growth factor 2 receptor"/>
    <property type="match status" value="1"/>
</dbReference>
<evidence type="ECO:0000256" key="5">
    <source>
        <dbReference type="ARBA" id="ARBA00022737"/>
    </source>
</evidence>
<dbReference type="GO" id="GO:0005537">
    <property type="term" value="F:D-mannose binding"/>
    <property type="evidence" value="ECO:0007669"/>
    <property type="project" value="InterPro"/>
</dbReference>
<dbReference type="Proteomes" id="UP000752171">
    <property type="component" value="Unassembled WGS sequence"/>
</dbReference>
<evidence type="ECO:0000256" key="1">
    <source>
        <dbReference type="ARBA" id="ARBA00004308"/>
    </source>
</evidence>
<reference evidence="14 15" key="1">
    <citation type="submission" date="2021-07" db="EMBL/GenBank/DDBJ databases">
        <authorList>
            <person name="Imarazene B."/>
            <person name="Zahm M."/>
            <person name="Klopp C."/>
            <person name="Cabau C."/>
            <person name="Beille S."/>
            <person name="Jouanno E."/>
            <person name="Castinel A."/>
            <person name="Lluch J."/>
            <person name="Gil L."/>
            <person name="Kuchtly C."/>
            <person name="Lopez Roques C."/>
            <person name="Donnadieu C."/>
            <person name="Parrinello H."/>
            <person name="Journot L."/>
            <person name="Du K."/>
            <person name="Schartl M."/>
            <person name="Retaux S."/>
            <person name="Guiguen Y."/>
        </authorList>
    </citation>
    <scope>NUCLEOTIDE SEQUENCE [LARGE SCALE GENOMIC DNA]</scope>
    <source>
        <strain evidence="14">Pach_M1</strain>
        <tissue evidence="14">Testis</tissue>
    </source>
</reference>
<evidence type="ECO:0000256" key="8">
    <source>
        <dbReference type="ARBA" id="ARBA00023157"/>
    </source>
</evidence>
<feature type="domain" description="MRH" evidence="13">
    <location>
        <begin position="1406"/>
        <end position="1548"/>
    </location>
</feature>
<accession>A0A8T2MHV2</accession>
<feature type="domain" description="MRH" evidence="13">
    <location>
        <begin position="1846"/>
        <end position="2031"/>
    </location>
</feature>
<dbReference type="FunFam" id="2.70.130.10:FF:000016">
    <property type="entry name" value="Insulin-like growth factor 2 receptor"/>
    <property type="match status" value="1"/>
</dbReference>
<dbReference type="Pfam" id="PF00040">
    <property type="entry name" value="fn2"/>
    <property type="match status" value="1"/>
</dbReference>
<feature type="domain" description="MRH" evidence="13">
    <location>
        <begin position="812"/>
        <end position="969"/>
    </location>
</feature>
<dbReference type="InterPro" id="IPR000562">
    <property type="entry name" value="FN_type2_dom"/>
</dbReference>
<feature type="domain" description="MRH" evidence="13">
    <location>
        <begin position="512"/>
        <end position="665"/>
    </location>
</feature>
<feature type="disulfide bond" evidence="9">
    <location>
        <begin position="1957"/>
        <end position="1984"/>
    </location>
</feature>
<dbReference type="PANTHER" id="PTHR15071">
    <property type="entry name" value="MANNOSE-6-PHOSPHATE RECEPTOR FAMILY MEMBER"/>
    <property type="match status" value="1"/>
</dbReference>
<dbReference type="GO" id="GO:0038023">
    <property type="term" value="F:signaling receptor activity"/>
    <property type="evidence" value="ECO:0007669"/>
    <property type="project" value="InterPro"/>
</dbReference>
<dbReference type="GO" id="GO:0005770">
    <property type="term" value="C:late endosome"/>
    <property type="evidence" value="ECO:0007669"/>
    <property type="project" value="TreeGrafter"/>
</dbReference>
<comment type="caution">
    <text evidence="14">The sequence shown here is derived from an EMBL/GenBank/DDBJ whole genome shotgun (WGS) entry which is preliminary data.</text>
</comment>
<dbReference type="InterPro" id="IPR044865">
    <property type="entry name" value="MRH_dom"/>
</dbReference>
<dbReference type="FunFam" id="2.70.130.10:FF:000009">
    <property type="entry name" value="Insulin-like growth factor 2 receptor"/>
    <property type="match status" value="1"/>
</dbReference>
<feature type="domain" description="MRH" evidence="13">
    <location>
        <begin position="2034"/>
        <end position="2170"/>
    </location>
</feature>
<feature type="compositionally biased region" description="Acidic residues" evidence="10">
    <location>
        <begin position="2514"/>
        <end position="2525"/>
    </location>
</feature>
<dbReference type="FunFam" id="2.70.130.10:FF:000004">
    <property type="entry name" value="Insulin-like growth factor 2 receptor"/>
    <property type="match status" value="1"/>
</dbReference>
<dbReference type="InterPro" id="IPR009011">
    <property type="entry name" value="Man6P_isomerase_rcpt-bd_dom_sf"/>
</dbReference>
<dbReference type="EMBL" id="JAICCE010000001">
    <property type="protein sequence ID" value="KAG9283047.1"/>
    <property type="molecule type" value="Genomic_DNA"/>
</dbReference>
<name>A0A8T2MHV2_ASTMX</name>
<keyword evidence="7 11" id="KW-0472">Membrane</keyword>
<feature type="domain" description="MRH" evidence="13">
    <location>
        <begin position="1554"/>
        <end position="1694"/>
    </location>
</feature>
<dbReference type="GO" id="GO:0005802">
    <property type="term" value="C:trans-Golgi network"/>
    <property type="evidence" value="ECO:0007669"/>
    <property type="project" value="TreeGrafter"/>
</dbReference>
<gene>
    <name evidence="14" type="primary">IGF2R</name>
    <name evidence="14" type="ORF">AMEX_G1774</name>
</gene>
<feature type="compositionally biased region" description="Low complexity" evidence="10">
    <location>
        <begin position="2462"/>
        <end position="2479"/>
    </location>
</feature>
<dbReference type="FunFam" id="2.70.130.10:FF:000006">
    <property type="entry name" value="Insulin-like growth factor 2 receptor"/>
    <property type="match status" value="1"/>
</dbReference>
<keyword evidence="14" id="KW-0675">Receptor</keyword>
<feature type="domain" description="MRH" evidence="13">
    <location>
        <begin position="362"/>
        <end position="507"/>
    </location>
</feature>
<feature type="domain" description="MRH" evidence="13">
    <location>
        <begin position="1122"/>
        <end position="1260"/>
    </location>
</feature>
<dbReference type="GO" id="GO:0005886">
    <property type="term" value="C:plasma membrane"/>
    <property type="evidence" value="ECO:0007669"/>
    <property type="project" value="TreeGrafter"/>
</dbReference>
<dbReference type="PROSITE" id="PS51914">
    <property type="entry name" value="MRH"/>
    <property type="match status" value="15"/>
</dbReference>
<evidence type="ECO:0000313" key="15">
    <source>
        <dbReference type="Proteomes" id="UP000752171"/>
    </source>
</evidence>
<keyword evidence="2" id="KW-0813">Transport</keyword>
<feature type="domain" description="MRH" evidence="13">
    <location>
        <begin position="1696"/>
        <end position="1841"/>
    </location>
</feature>
<feature type="region of interest" description="Disordered" evidence="10">
    <location>
        <begin position="2456"/>
        <end position="2525"/>
    </location>
</feature>
<dbReference type="GO" id="GO:0007041">
    <property type="term" value="P:lysosomal transport"/>
    <property type="evidence" value="ECO:0007669"/>
    <property type="project" value="InterPro"/>
</dbReference>
<keyword evidence="6 11" id="KW-1133">Transmembrane helix</keyword>
<evidence type="ECO:0000256" key="4">
    <source>
        <dbReference type="ARBA" id="ARBA00022729"/>
    </source>
</evidence>
<dbReference type="FunFam" id="2.70.130.10:FF:000013">
    <property type="entry name" value="Insulin-like growth factor 2 receptor"/>
    <property type="match status" value="1"/>
</dbReference>
<evidence type="ECO:0000313" key="14">
    <source>
        <dbReference type="EMBL" id="KAG9283047.1"/>
    </source>
</evidence>
<evidence type="ECO:0000256" key="2">
    <source>
        <dbReference type="ARBA" id="ARBA00022448"/>
    </source>
</evidence>
<evidence type="ECO:0000256" key="6">
    <source>
        <dbReference type="ARBA" id="ARBA00022989"/>
    </source>
</evidence>
<feature type="domain" description="MRH" evidence="13">
    <location>
        <begin position="93"/>
        <end position="207"/>
    </location>
</feature>
<dbReference type="InterPro" id="IPR036943">
    <property type="entry name" value="FN_type2_sf"/>
</dbReference>
<dbReference type="PROSITE" id="PS51257">
    <property type="entry name" value="PROKAR_LIPOPROTEIN"/>
    <property type="match status" value="1"/>
</dbReference>
<dbReference type="Gene3D" id="2.70.130.10">
    <property type="entry name" value="Mannose-6-phosphate receptor binding domain"/>
    <property type="match status" value="15"/>
</dbReference>
<feature type="disulfide bond" evidence="9">
    <location>
        <begin position="1943"/>
        <end position="1969"/>
    </location>
</feature>
<dbReference type="CDD" id="cd00062">
    <property type="entry name" value="FN2"/>
    <property type="match status" value="1"/>
</dbReference>
<feature type="domain" description="Fibronectin type-II" evidence="12">
    <location>
        <begin position="1938"/>
        <end position="1986"/>
    </location>
</feature>
<dbReference type="FunFam" id="2.70.130.10:FF:000011">
    <property type="entry name" value="Insulin-like growth factor 2 receptor"/>
    <property type="match status" value="1"/>
</dbReference>
<feature type="domain" description="MRH" evidence="13">
    <location>
        <begin position="2178"/>
        <end position="2322"/>
    </location>
</feature>
<feature type="domain" description="MRH" evidence="13">
    <location>
        <begin position="977"/>
        <end position="1119"/>
    </location>
</feature>
<dbReference type="PANTHER" id="PTHR15071:SF17">
    <property type="entry name" value="CATION-INDEPENDENT MANNOSE-6-PHOSPHATE RECEPTOR"/>
    <property type="match status" value="1"/>
</dbReference>
<feature type="domain" description="MRH" evidence="13">
    <location>
        <begin position="216"/>
        <end position="356"/>
    </location>
</feature>
<protein>
    <submittedName>
        <fullName evidence="14">Cation-independent mannose-6-phosphate receptor</fullName>
    </submittedName>
</protein>
<dbReference type="FunFam" id="2.70.130.10:FF:000017">
    <property type="entry name" value="Insulin-like growth factor 2 receptor"/>
    <property type="match status" value="1"/>
</dbReference>
<evidence type="ECO:0000256" key="9">
    <source>
        <dbReference type="PROSITE-ProRule" id="PRU00479"/>
    </source>
</evidence>
<evidence type="ECO:0000259" key="12">
    <source>
        <dbReference type="PROSITE" id="PS51092"/>
    </source>
</evidence>
<sequence>MTKRSETTWPLSCVVSSCDCNSGSQFLPSRLAVSCRTSRSDCAVVFRKLNRGSMGACSPALARHAAFLLLLLFTLRRSVCRAEGTDGSPWFRDLCSYKWEAFDQDNKVKYTMKLCASSPDTECGASSAVCAQNLASKGNWSAGELALQTSSDGVLVFNSTQSCQDATNKVQSSISFQCGKTMGTPEFITVSQCVHYFEWKSYVACKREKFKPQNEVPCYVFDSDGKKHDLNPLIKVTDGYLVDDSDDDVDFYINICRNLNRPESLCPVDSAACLTNRSRSFSMGKPVKPLELISKDRLRLRYEGEAESELCDGHKPAVTITFICPTSRQQGSDPKLTAKTNCRYEIEWVTEYACHRDYVESHNCTLTSKQHDISVDLTQLTHSSGETPYTAEAKIGKDSYIFYLNVCGGTTAGECKDSKGFISSCQVKDDGTVNKIAGRYENQILRYSDGELTLIYPGGSSCSSGFQRMTVINFECNSTAENGHPVFTGETDCTYYFKWQTAYACVNDNKDLLCRVTDGKKHYDLSPLTRYPRSDSPNPIQNWDAVDANVPDSEKKRFYINVCQKVIQQKETSSCPKDAAICAVGKGKSISLGKFLSSPRKEPRGNNLRLVYTEGDVCRKNTKIQTIITLKCKPGDVESAPIMRSVSVDGCVYEFEWQTAAACVLSRASGDNCKVEDSTAGFSFDLTPLRKAGGGYYNISDDEYDYFINVCGGVNSESCPGTAGACQVDKSKTKSWNLGEFNSKLSYYDGMIQLDYLNGSLYNDKKHTQRSTHISFLCDREAGPGKPEFQVEDGFTYNFRWYTSYACPERPQECVVTDPDTLQQYDLSSLSRSNGPSNWQAMDLSDPNNRRKYYINVCRPLRPVSGCDRLASVCEMTYEIQQGVPTEKVTVSNMGLALKGPVIVEENQLMLEYTNGSACDADGVMTTYTTRIHLICSKQSAVQSSGPRFLTSQNCTTNFVWNTKAACPISTAVATNQTCSLKDPNTGFEFNLAPLASKTGYNTTANGNLFIVNICSEASQCGSDESKSIAGCVLEKGKPHSPVGVERSLQFSTDGLLTLIYKGELDKQLGTRATFTINFVCDQNASTGSLKLIREELATTSHVQHDVLFEFSTALACEPAPVDCRVTDSQGNEYDLSDLSLDNKAHVPLDTSDQAKSQKFFINVCKPLPLILGCPIGVIGACGQINGRGLNLGYVQSSLQAASDGSISIVYLNGDKCGANGRFSTRVIFQCDDSPGSPIFDRKDGCEYVFVWRTSEACPVKRVTGTDCKVRDPRSGYEYNLNLLAGTDYEVKSSQYEYHFAVCGPITSSVCPHGDKNTVASCQVEGSRHRISGVATKNLTFDDGVIMINYTHGETCHKIYNRSTAILFSCDHNKSPGKPAFIRETADCTYMFEWHTALACLPFKTTDCTYNDGHGNSYDLSSLALHNSNWVALPQSGNMDQRYYINVCKSLVPQSGMWGCPSSASACLKNGEEYVSLGEAKESPQWESNVLVLKYTDGASCPGGDRNRTTIIRFKCDHEKVDSEPTLITAIEDCTYSFMWFTAAACPLNRTEHGDCKVTNPVTGHLFDLNVLNKSKGYTVYDRENPRKMYRLNLCGPMKNAGCAPGTGVCIKDPSSAVNGGNASKKLVYKDQVLELTYEGGDICESNPSLRLKSIISFICKSEGGGTDVPVLVDYDKDTCTHYFSYHTPVACEQQVKCSVFNGTNLLDLSPLIHLNGYYTATDEDLEKDKSPDFYINICQPLNPIPGVTCPPGAAVCMDPADGDPIDIGRITSGPKYNRATDEVEIFFNSSTPCAVQPSATYTSKILFTCQRGTDLGSPAMIRQQDCMYVFEWATPVVCPETVHANGCSLNVSQLQYTFDLTQLSRNVQVSGSSGSYKINVCGAVKDKGCENSPVCLVSSGSAYSFGISKAMSLNYSWEQQAVIMQYGGGDPCPSVTVGGDACVFPFIYMKKSYTECTTEGKHEGRKWCATTASFDKDRKWGLCSSVTAKRQSTILFTCDRAAGLGTPQLISETQGCSSMFQWRTNVVCPPKKMECKLVSQHQTYDLRTLSSLTEPWKFRNQNDAYYMNLCQGVHGGLMDCPEGAAVCRRRANGKTENLGLVHTQTMVAIDGNIQVNYTMGDAVCGNSNKAKTVVQLTCGTTVGHPKLLREDMAACEFWVEWETRAACAVKQQEVEMVNGTIKLPETGAIFSLGALYYRLHKATGDIRTNGDRYIYHIQLSGITNNSLAQCLGANICQVKRDASYCRKIGSSTRAKYYIKGDNLDVLVPSESKCGRDPSKTVSSAILFHCNPAVGEGIPEFLLETDGCQYLFVWHTSSVCALFSSSRQIDDNSKDSVGLSGRSQAVGTVLSLLLVVLTVCLLILLLHKRERRGLVLQKVTSCCKKGNQVSYKYSKVNTDEDGCEDEMEWLMEEVETPARGLQENGHVTTKPVSADALRSFSLDEQDSEDEVLTVPGVRIHSGRSTGPTSSSSSRLQAARQRAESDEDLVGLLEDTGSRSTSKPGAKLQRKTQLDPEDSDEDLLKV</sequence>
<organism evidence="14 15">
    <name type="scientific">Astyanax mexicanus</name>
    <name type="common">Blind cave fish</name>
    <name type="synonym">Astyanax fasciatus mexicanus</name>
    <dbReference type="NCBI Taxonomy" id="7994"/>
    <lineage>
        <taxon>Eukaryota</taxon>
        <taxon>Metazoa</taxon>
        <taxon>Chordata</taxon>
        <taxon>Craniata</taxon>
        <taxon>Vertebrata</taxon>
        <taxon>Euteleostomi</taxon>
        <taxon>Actinopterygii</taxon>
        <taxon>Neopterygii</taxon>
        <taxon>Teleostei</taxon>
        <taxon>Ostariophysi</taxon>
        <taxon>Characiformes</taxon>
        <taxon>Characoidei</taxon>
        <taxon>Acestrorhamphidae</taxon>
        <taxon>Acestrorhamphinae</taxon>
        <taxon>Astyanax</taxon>
    </lineage>
</organism>
<evidence type="ECO:0000256" key="3">
    <source>
        <dbReference type="ARBA" id="ARBA00022692"/>
    </source>
</evidence>
<evidence type="ECO:0000256" key="7">
    <source>
        <dbReference type="ARBA" id="ARBA00023136"/>
    </source>
</evidence>
<dbReference type="SMART" id="SM01404">
    <property type="entry name" value="CIMR"/>
    <property type="match status" value="14"/>
</dbReference>
<dbReference type="PROSITE" id="PS51092">
    <property type="entry name" value="FN2_2"/>
    <property type="match status" value="1"/>
</dbReference>
<keyword evidence="3 11" id="KW-0812">Transmembrane</keyword>
<dbReference type="FunFam" id="2.70.130.10:FF:000005">
    <property type="entry name" value="Insulin-like growth factor 2 receptor"/>
    <property type="match status" value="1"/>
</dbReference>
<dbReference type="Pfam" id="PF00878">
    <property type="entry name" value="CIMR"/>
    <property type="match status" value="15"/>
</dbReference>
<dbReference type="SUPFAM" id="SSF50911">
    <property type="entry name" value="Mannose 6-phosphate receptor domain"/>
    <property type="match status" value="15"/>
</dbReference>
<dbReference type="InterPro" id="IPR013806">
    <property type="entry name" value="Kringle-like"/>
</dbReference>
<evidence type="ECO:0000259" key="13">
    <source>
        <dbReference type="PROSITE" id="PS51914"/>
    </source>
</evidence>
<comment type="subcellular location">
    <subcellularLocation>
        <location evidence="1">Endomembrane system</location>
    </subcellularLocation>
</comment>
<feature type="transmembrane region" description="Helical" evidence="11">
    <location>
        <begin position="2345"/>
        <end position="2366"/>
    </location>
</feature>
<evidence type="ECO:0000256" key="10">
    <source>
        <dbReference type="SAM" id="MobiDB-lite"/>
    </source>
</evidence>
<dbReference type="SMART" id="SM00059">
    <property type="entry name" value="FN2"/>
    <property type="match status" value="1"/>
</dbReference>
<dbReference type="InterPro" id="IPR000479">
    <property type="entry name" value="CIMR_rpt"/>
</dbReference>
<dbReference type="FunFam" id="2.10.10.10:FF:000001">
    <property type="entry name" value="Fibronectin 1a isoform 1"/>
    <property type="match status" value="1"/>
</dbReference>
<dbReference type="OrthoDB" id="4504960at2759"/>